<protein>
    <submittedName>
        <fullName evidence="1">Transcription factor HBP-1a</fullName>
    </submittedName>
</protein>
<evidence type="ECO:0000313" key="1">
    <source>
        <dbReference type="EMBL" id="MBX29764.1"/>
    </source>
</evidence>
<proteinExistence type="predicted"/>
<organism evidence="1">
    <name type="scientific">Rhizophora mucronata</name>
    <name type="common">Asiatic mangrove</name>
    <dbReference type="NCBI Taxonomy" id="61149"/>
    <lineage>
        <taxon>Eukaryota</taxon>
        <taxon>Viridiplantae</taxon>
        <taxon>Streptophyta</taxon>
        <taxon>Embryophyta</taxon>
        <taxon>Tracheophyta</taxon>
        <taxon>Spermatophyta</taxon>
        <taxon>Magnoliopsida</taxon>
        <taxon>eudicotyledons</taxon>
        <taxon>Gunneridae</taxon>
        <taxon>Pentapetalae</taxon>
        <taxon>rosids</taxon>
        <taxon>fabids</taxon>
        <taxon>Malpighiales</taxon>
        <taxon>Rhizophoraceae</taxon>
        <taxon>Rhizophora</taxon>
    </lineage>
</organism>
<dbReference type="AlphaFoldDB" id="A0A2P2MHQ5"/>
<name>A0A2P2MHQ5_RHIMU</name>
<accession>A0A2P2MHQ5</accession>
<sequence length="81" mass="9628">MCLYIHLKVELLIILDLEYNNGSWLFYTVISSSSRFTRKKFFPWECLRKGRAGKFVHFPQRMGTSDNHGCFLFFTSSMLCY</sequence>
<dbReference type="EMBL" id="GGEC01049280">
    <property type="protein sequence ID" value="MBX29764.1"/>
    <property type="molecule type" value="Transcribed_RNA"/>
</dbReference>
<reference evidence="1" key="1">
    <citation type="submission" date="2018-02" db="EMBL/GenBank/DDBJ databases">
        <title>Rhizophora mucronata_Transcriptome.</title>
        <authorList>
            <person name="Meera S.P."/>
            <person name="Sreeshan A."/>
            <person name="Augustine A."/>
        </authorList>
    </citation>
    <scope>NUCLEOTIDE SEQUENCE</scope>
    <source>
        <tissue evidence="1">Leaf</tissue>
    </source>
</reference>